<keyword evidence="2" id="KW-0238">DNA-binding</keyword>
<dbReference type="PANTHER" id="PTHR30408">
    <property type="entry name" value="TYPE-1 RESTRICTION ENZYME ECOKI SPECIFICITY PROTEIN"/>
    <property type="match status" value="1"/>
</dbReference>
<evidence type="ECO:0008006" key="5">
    <source>
        <dbReference type="Google" id="ProtNLM"/>
    </source>
</evidence>
<dbReference type="SUPFAM" id="SSF116734">
    <property type="entry name" value="DNA methylase specificity domain"/>
    <property type="match status" value="2"/>
</dbReference>
<evidence type="ECO:0000256" key="2">
    <source>
        <dbReference type="ARBA" id="ARBA00023125"/>
    </source>
</evidence>
<proteinExistence type="predicted"/>
<dbReference type="RefSeq" id="WP_377558656.1">
    <property type="nucleotide sequence ID" value="NZ_JBHUHQ010000040.1"/>
</dbReference>
<dbReference type="Proteomes" id="UP001597383">
    <property type="component" value="Unassembled WGS sequence"/>
</dbReference>
<organism evidence="3 4">
    <name type="scientific">Ornithinibacillus salinisoli</name>
    <dbReference type="NCBI Taxonomy" id="1848459"/>
    <lineage>
        <taxon>Bacteria</taxon>
        <taxon>Bacillati</taxon>
        <taxon>Bacillota</taxon>
        <taxon>Bacilli</taxon>
        <taxon>Bacillales</taxon>
        <taxon>Bacillaceae</taxon>
        <taxon>Ornithinibacillus</taxon>
    </lineage>
</organism>
<dbReference type="InterPro" id="IPR052021">
    <property type="entry name" value="Type-I_RS_S_subunit"/>
</dbReference>
<reference evidence="4" key="1">
    <citation type="journal article" date="2019" name="Int. J. Syst. Evol. Microbiol.">
        <title>The Global Catalogue of Microorganisms (GCM) 10K type strain sequencing project: providing services to taxonomists for standard genome sequencing and annotation.</title>
        <authorList>
            <consortium name="The Broad Institute Genomics Platform"/>
            <consortium name="The Broad Institute Genome Sequencing Center for Infectious Disease"/>
            <person name="Wu L."/>
            <person name="Ma J."/>
        </authorList>
    </citation>
    <scope>NUCLEOTIDE SEQUENCE [LARGE SCALE GENOMIC DNA]</scope>
    <source>
        <strain evidence="4">R28</strain>
    </source>
</reference>
<accession>A0ABW4W4E1</accession>
<evidence type="ECO:0000256" key="1">
    <source>
        <dbReference type="ARBA" id="ARBA00022747"/>
    </source>
</evidence>
<keyword evidence="4" id="KW-1185">Reference proteome</keyword>
<comment type="caution">
    <text evidence="3">The sequence shown here is derived from an EMBL/GenBank/DDBJ whole genome shotgun (WGS) entry which is preliminary data.</text>
</comment>
<evidence type="ECO:0000313" key="4">
    <source>
        <dbReference type="Proteomes" id="UP001597383"/>
    </source>
</evidence>
<gene>
    <name evidence="3" type="ORF">ACFSJF_20265</name>
</gene>
<name>A0ABW4W4E1_9BACI</name>
<keyword evidence="1" id="KW-0680">Restriction system</keyword>
<dbReference type="EMBL" id="JBHUHQ010000040">
    <property type="protein sequence ID" value="MFD2046607.1"/>
    <property type="molecule type" value="Genomic_DNA"/>
</dbReference>
<dbReference type="PANTHER" id="PTHR30408:SF12">
    <property type="entry name" value="TYPE I RESTRICTION ENZYME MJAVIII SPECIFICITY SUBUNIT"/>
    <property type="match status" value="1"/>
</dbReference>
<dbReference type="InterPro" id="IPR044946">
    <property type="entry name" value="Restrct_endonuc_typeI_TRD_sf"/>
</dbReference>
<protein>
    <recommendedName>
        <fullName evidence="5">Restriction endonuclease subunit S</fullName>
    </recommendedName>
</protein>
<sequence length="456" mass="51960">MALYSTLNISEVKSHNRFDAEFYKEEYQELEAFTNEGQKLSDISETVDLQSNGAFKRIFEILNDNNPKVVPYIRSGNVGDIFLETNDLQFISEKAHSNLVKTQTQNGDILMARKGKIGGATLIFPEHEGFNSNDNVVNIRLKNPNHLPEYFVVFWSTKFGLKQVERFATGNVQPWLSMKQLRMLKTVLVDMPKQQQIKTLLHKAYNELVNSNNFFKDVQSTIAGKLNFEVDNKGNLNKYIVSNSDLIKVRRMDAQCMNPEYTKYEDAIKNNSDYQYLRELIEPILKGTQQDAVSNGDINYASIKDIKNYEIVTNSLGLISESKNSLANKYDLLLAVTGATIGKIGIIQKYDTVTFSGDMLRLRAKNIDPYYLLAVLQSSVGQNQFYRWITGSTNGHLSPSDVAKTLIPRLGHEEEKIADNMKKYFSSKQKSVELIQTAINKVETWIEEMNPLPKQN</sequence>
<evidence type="ECO:0000313" key="3">
    <source>
        <dbReference type="EMBL" id="MFD2046607.1"/>
    </source>
</evidence>
<dbReference type="Gene3D" id="3.90.220.20">
    <property type="entry name" value="DNA methylase specificity domains"/>
    <property type="match status" value="2"/>
</dbReference>